<dbReference type="SUPFAM" id="SSF52016">
    <property type="entry name" value="LeuD/IlvD-like"/>
    <property type="match status" value="1"/>
</dbReference>
<keyword evidence="9 15" id="KW-0456">Lyase</keyword>
<gene>
    <name evidence="18" type="primary">ilvD_1</name>
    <name evidence="15" type="synonym">ilvD</name>
    <name evidence="18" type="ORF">PS723_00893</name>
</gene>
<dbReference type="GO" id="GO:0051537">
    <property type="term" value="F:2 iron, 2 sulfur cluster binding"/>
    <property type="evidence" value="ECO:0007669"/>
    <property type="project" value="UniProtKB-UniRule"/>
</dbReference>
<dbReference type="PROSITE" id="PS00887">
    <property type="entry name" value="ILVD_EDD_2"/>
    <property type="match status" value="1"/>
</dbReference>
<evidence type="ECO:0000256" key="2">
    <source>
        <dbReference type="ARBA" id="ARBA00006486"/>
    </source>
</evidence>
<evidence type="ECO:0000256" key="6">
    <source>
        <dbReference type="ARBA" id="ARBA00022842"/>
    </source>
</evidence>
<feature type="binding site" evidence="15">
    <location>
        <position position="54"/>
    </location>
    <ligand>
        <name>[2Fe-2S] cluster</name>
        <dbReference type="ChEBI" id="CHEBI:190135"/>
    </ligand>
</feature>
<dbReference type="UniPathway" id="UPA00047">
    <property type="reaction ID" value="UER00057"/>
</dbReference>
<feature type="active site" description="Proton acceptor" evidence="15">
    <location>
        <position position="473"/>
    </location>
</feature>
<feature type="binding site" evidence="15">
    <location>
        <position position="447"/>
    </location>
    <ligand>
        <name>Mg(2+)</name>
        <dbReference type="ChEBI" id="CHEBI:18420"/>
    </ligand>
</feature>
<dbReference type="InterPro" id="IPR050165">
    <property type="entry name" value="DHAD_IlvD/Edd"/>
</dbReference>
<dbReference type="UniPathway" id="UPA00049">
    <property type="reaction ID" value="UER00061"/>
</dbReference>
<dbReference type="FunFam" id="3.50.30.80:FF:000001">
    <property type="entry name" value="Dihydroxy-acid dehydratase"/>
    <property type="match status" value="1"/>
</dbReference>
<evidence type="ECO:0000259" key="17">
    <source>
        <dbReference type="Pfam" id="PF24877"/>
    </source>
</evidence>
<dbReference type="InterPro" id="IPR037237">
    <property type="entry name" value="IlvD/EDD_N"/>
</dbReference>
<evidence type="ECO:0000256" key="5">
    <source>
        <dbReference type="ARBA" id="ARBA00022723"/>
    </source>
</evidence>
<dbReference type="SUPFAM" id="SSF143975">
    <property type="entry name" value="IlvD/EDD N-terminal domain-like"/>
    <property type="match status" value="1"/>
</dbReference>
<dbReference type="RefSeq" id="WP_150802485.1">
    <property type="nucleotide sequence ID" value="NZ_CABVHY010000004.1"/>
</dbReference>
<comment type="cofactor">
    <cofactor evidence="15">
        <name>[2Fe-2S] cluster</name>
        <dbReference type="ChEBI" id="CHEBI:190135"/>
    </cofactor>
    <text evidence="15">Binds 1 [2Fe-2S] cluster per subunit. This cluster acts as a Lewis acid cofactor.</text>
</comment>
<dbReference type="GO" id="GO:0009099">
    <property type="term" value="P:L-valine biosynthetic process"/>
    <property type="evidence" value="ECO:0007669"/>
    <property type="project" value="UniProtKB-UniRule"/>
</dbReference>
<dbReference type="EC" id="4.2.1.9" evidence="14 15"/>
<dbReference type="Proteomes" id="UP000379480">
    <property type="component" value="Unassembled WGS sequence"/>
</dbReference>
<comment type="pathway">
    <text evidence="12 15">Amino-acid biosynthesis; L-valine biosynthesis; L-valine from pyruvate: step 3/4.</text>
</comment>
<dbReference type="GO" id="GO:0004160">
    <property type="term" value="F:dihydroxy-acid dehydratase activity"/>
    <property type="evidence" value="ECO:0007669"/>
    <property type="project" value="UniProtKB-UniRule"/>
</dbReference>
<keyword evidence="4 15" id="KW-0001">2Fe-2S</keyword>
<name>A0A5E7AJA8_PSEFL</name>
<keyword evidence="7 15" id="KW-0408">Iron</keyword>
<dbReference type="InterPro" id="IPR004404">
    <property type="entry name" value="DihydroxyA_deHydtase"/>
</dbReference>
<dbReference type="HAMAP" id="MF_00012">
    <property type="entry name" value="IlvD"/>
    <property type="match status" value="1"/>
</dbReference>
<evidence type="ECO:0000256" key="11">
    <source>
        <dbReference type="ARBA" id="ARBA00029304"/>
    </source>
</evidence>
<dbReference type="Pfam" id="PF00920">
    <property type="entry name" value="ILVD_EDD_N"/>
    <property type="match status" value="1"/>
</dbReference>
<comment type="function">
    <text evidence="15">Functions in the biosynthesis of branched-chain amino acids. Catalyzes the dehydration of (2R,3R)-2,3-dihydroxy-3-methylpentanoate (2,3-dihydroxy-3-methylvalerate) into 2-oxo-3-methylpentanoate (2-oxo-3-methylvalerate) and of (2R)-2,3-dihydroxy-3-methylbutanoate (2,3-dihydroxyisovalerate) into 2-oxo-3-methylbutanoate (2-oxoisovalerate), the penultimate precursor to L-isoleucine and L-valine, respectively.</text>
</comment>
<comment type="cofactor">
    <cofactor evidence="1 15">
        <name>Mg(2+)</name>
        <dbReference type="ChEBI" id="CHEBI:18420"/>
    </cofactor>
</comment>
<dbReference type="InterPro" id="IPR042096">
    <property type="entry name" value="Dihydro-acid_dehy_C"/>
</dbReference>
<keyword evidence="5 15" id="KW-0479">Metal-binding</keyword>
<feature type="binding site" evidence="15">
    <location>
        <position position="86"/>
    </location>
    <ligand>
        <name>Mg(2+)</name>
        <dbReference type="ChEBI" id="CHEBI:18420"/>
    </ligand>
</feature>
<dbReference type="PANTHER" id="PTHR21000:SF5">
    <property type="entry name" value="DIHYDROXY-ACID DEHYDRATASE, MITOCHONDRIAL"/>
    <property type="match status" value="1"/>
</dbReference>
<dbReference type="OrthoDB" id="9807077at2"/>
<evidence type="ECO:0000259" key="16">
    <source>
        <dbReference type="Pfam" id="PF00920"/>
    </source>
</evidence>
<evidence type="ECO:0000256" key="13">
    <source>
        <dbReference type="ARBA" id="ARBA00029437"/>
    </source>
</evidence>
<comment type="caution">
    <text evidence="15">Lacks conserved residue(s) required for the propagation of feature annotation.</text>
</comment>
<comment type="similarity">
    <text evidence="2 15">Belongs to the IlvD/Edd family.</text>
</comment>
<dbReference type="AlphaFoldDB" id="A0A5E7AJA8"/>
<feature type="domain" description="Dihydroxy-acid/6-phosphogluconate dehydratase C-terminal" evidence="17">
    <location>
        <begin position="365"/>
        <end position="554"/>
    </location>
</feature>
<keyword evidence="8 15" id="KW-0411">Iron-sulfur</keyword>
<evidence type="ECO:0000256" key="12">
    <source>
        <dbReference type="ARBA" id="ARBA00029436"/>
    </source>
</evidence>
<dbReference type="EMBL" id="CABVHY010000004">
    <property type="protein sequence ID" value="VVN78555.1"/>
    <property type="molecule type" value="Genomic_DNA"/>
</dbReference>
<comment type="subunit">
    <text evidence="15">Homodimer.</text>
</comment>
<evidence type="ECO:0000256" key="9">
    <source>
        <dbReference type="ARBA" id="ARBA00023239"/>
    </source>
</evidence>
<comment type="catalytic activity">
    <reaction evidence="11">
        <text>(2R)-2,3-dihydroxy-3-methylbutanoate = 3-methyl-2-oxobutanoate + H2O</text>
        <dbReference type="Rhea" id="RHEA:24809"/>
        <dbReference type="ChEBI" id="CHEBI:11851"/>
        <dbReference type="ChEBI" id="CHEBI:15377"/>
        <dbReference type="ChEBI" id="CHEBI:49072"/>
        <dbReference type="EC" id="4.2.1.9"/>
    </reaction>
    <physiologicalReaction direction="left-to-right" evidence="11">
        <dbReference type="Rhea" id="RHEA:24810"/>
    </physiologicalReaction>
</comment>
<dbReference type="InterPro" id="IPR000581">
    <property type="entry name" value="ILV_EDD_N"/>
</dbReference>
<keyword evidence="10 15" id="KW-0100">Branched-chain amino acid biosynthesis</keyword>
<evidence type="ECO:0000256" key="15">
    <source>
        <dbReference type="HAMAP-Rule" id="MF_00012"/>
    </source>
</evidence>
<accession>A0A5E7AJA8</accession>
<evidence type="ECO:0000313" key="18">
    <source>
        <dbReference type="EMBL" id="VVN78555.1"/>
    </source>
</evidence>
<dbReference type="PANTHER" id="PTHR21000">
    <property type="entry name" value="DIHYDROXY-ACID DEHYDRATASE DAD"/>
    <property type="match status" value="1"/>
</dbReference>
<feature type="binding site" description="via carbamate group" evidence="15">
    <location>
        <position position="129"/>
    </location>
    <ligand>
        <name>Mg(2+)</name>
        <dbReference type="ChEBI" id="CHEBI:18420"/>
    </ligand>
</feature>
<evidence type="ECO:0000256" key="14">
    <source>
        <dbReference type="ARBA" id="ARBA00029490"/>
    </source>
</evidence>
<dbReference type="Pfam" id="PF24877">
    <property type="entry name" value="ILV_EDD_C"/>
    <property type="match status" value="1"/>
</dbReference>
<dbReference type="GO" id="GO:0009097">
    <property type="term" value="P:isoleucine biosynthetic process"/>
    <property type="evidence" value="ECO:0007669"/>
    <property type="project" value="UniProtKB-UniRule"/>
</dbReference>
<evidence type="ECO:0000256" key="4">
    <source>
        <dbReference type="ARBA" id="ARBA00022714"/>
    </source>
</evidence>
<evidence type="ECO:0000313" key="19">
    <source>
        <dbReference type="Proteomes" id="UP000379480"/>
    </source>
</evidence>
<proteinExistence type="inferred from homology"/>
<keyword evidence="3 15" id="KW-0028">Amino-acid biosynthesis</keyword>
<feature type="domain" description="Dihydroxy-acid/6-phosphogluconate dehydratase N-terminal" evidence="16">
    <location>
        <begin position="39"/>
        <end position="353"/>
    </location>
</feature>
<reference evidence="18 19" key="1">
    <citation type="submission" date="2019-09" db="EMBL/GenBank/DDBJ databases">
        <authorList>
            <person name="Chandra G."/>
            <person name="Truman W A."/>
        </authorList>
    </citation>
    <scope>NUCLEOTIDE SEQUENCE [LARGE SCALE GENOMIC DNA]</scope>
    <source>
        <strain evidence="18">PS723</strain>
    </source>
</reference>
<comment type="pathway">
    <text evidence="13 15">Amino-acid biosynthesis; L-isoleucine biosynthesis; L-isoleucine from 2-oxobutanoate: step 3/4.</text>
</comment>
<evidence type="ECO:0000256" key="8">
    <source>
        <dbReference type="ARBA" id="ARBA00023014"/>
    </source>
</evidence>
<dbReference type="NCBIfam" id="NF002068">
    <property type="entry name" value="PRK00911.1"/>
    <property type="match status" value="1"/>
</dbReference>
<organism evidence="18 19">
    <name type="scientific">Pseudomonas fluorescens</name>
    <dbReference type="NCBI Taxonomy" id="294"/>
    <lineage>
        <taxon>Bacteria</taxon>
        <taxon>Pseudomonadati</taxon>
        <taxon>Pseudomonadota</taxon>
        <taxon>Gammaproteobacteria</taxon>
        <taxon>Pseudomonadales</taxon>
        <taxon>Pseudomonadaceae</taxon>
        <taxon>Pseudomonas</taxon>
    </lineage>
</organism>
<dbReference type="NCBIfam" id="TIGR00110">
    <property type="entry name" value="ilvD"/>
    <property type="match status" value="1"/>
</dbReference>
<comment type="catalytic activity">
    <reaction evidence="15">
        <text>(2R,3R)-2,3-dihydroxy-3-methylpentanoate = (S)-3-methyl-2-oxopentanoate + H2O</text>
        <dbReference type="Rhea" id="RHEA:27694"/>
        <dbReference type="ChEBI" id="CHEBI:15377"/>
        <dbReference type="ChEBI" id="CHEBI:35146"/>
        <dbReference type="ChEBI" id="CHEBI:49258"/>
        <dbReference type="EC" id="4.2.1.9"/>
    </reaction>
</comment>
<dbReference type="InterPro" id="IPR020558">
    <property type="entry name" value="DiOHA_6PGluconate_deHydtase_CS"/>
</dbReference>
<evidence type="ECO:0000256" key="1">
    <source>
        <dbReference type="ARBA" id="ARBA00001946"/>
    </source>
</evidence>
<protein>
    <recommendedName>
        <fullName evidence="14 15">Dihydroxy-acid dehydratase</fullName>
        <shortName evidence="15">DAD</shortName>
        <ecNumber evidence="14 15">4.2.1.9</ecNumber>
    </recommendedName>
</protein>
<evidence type="ECO:0000256" key="7">
    <source>
        <dbReference type="ARBA" id="ARBA00023004"/>
    </source>
</evidence>
<feature type="binding site" evidence="15">
    <location>
        <position position="128"/>
    </location>
    <ligand>
        <name>Mg(2+)</name>
        <dbReference type="ChEBI" id="CHEBI:18420"/>
    </ligand>
</feature>
<dbReference type="GO" id="GO:0000287">
    <property type="term" value="F:magnesium ion binding"/>
    <property type="evidence" value="ECO:0007669"/>
    <property type="project" value="UniProtKB-UniRule"/>
</dbReference>
<dbReference type="InterPro" id="IPR056740">
    <property type="entry name" value="ILV_EDD_C"/>
</dbReference>
<dbReference type="PROSITE" id="PS00886">
    <property type="entry name" value="ILVD_EDD_1"/>
    <property type="match status" value="1"/>
</dbReference>
<dbReference type="Gene3D" id="3.50.30.80">
    <property type="entry name" value="IlvD/EDD C-terminal domain-like"/>
    <property type="match status" value="1"/>
</dbReference>
<evidence type="ECO:0000256" key="10">
    <source>
        <dbReference type="ARBA" id="ARBA00023304"/>
    </source>
</evidence>
<evidence type="ECO:0000256" key="3">
    <source>
        <dbReference type="ARBA" id="ARBA00022605"/>
    </source>
</evidence>
<keyword evidence="6 15" id="KW-0460">Magnesium</keyword>
<feature type="modified residue" description="N6-carboxylysine" evidence="15">
    <location>
        <position position="129"/>
    </location>
</feature>
<sequence>MSDNDTLRKYSSQVVDGVERTPGRAMLRAVGFTDEDFKKPQIGIASTWAMVTPCNMHIDKLAVEAEKGANAAGAKGVIFNTITISDGIANGTEGMKYSLVSREVIADSIEVVAGCEGFDGLVAVGGCDKNMPGCLIGMARLNRPSIFVYGGTIRPGAGHTDIISVFEAVGQHARGDISEIQVKQIEEVAIPGPGSCGGMYTANTMASAIEALGMSLPGSSSQDAISSDKASDSFRAGQQVMELLKRDLKPRDIMTRKAFENAIRVVIALAGSTNAVLHLLAMAHAVDVELTLDDFVQLGKDSPVVADLRPSGKYMMSELVAIGGIQPLMKRMLDAGMLHGDVLTVTGKTLAENLENVADYPAGQDVILPFNQPIKKDSHLVVLRGNLSPTGAVAKITGKEGLRFEGTARVYHGEEGALAGILNGEVKAGDVIVIRYEGPKGGPGMREMLSPTSAVMGKGLGKEVALITDGRFSGGSHGFVVGHITPEAFDGGPIALIENGDKITIDAETRQITVDVSDTELAERKTRWVRPESKYKRGVLAKYAKTVSSASEGAVTDKYL</sequence>